<evidence type="ECO:0000256" key="2">
    <source>
        <dbReference type="ARBA" id="ARBA00023043"/>
    </source>
</evidence>
<protein>
    <submittedName>
        <fullName evidence="5">Uncharacterized protein</fullName>
    </submittedName>
</protein>
<dbReference type="Gene3D" id="1.25.40.20">
    <property type="entry name" value="Ankyrin repeat-containing domain"/>
    <property type="match status" value="1"/>
</dbReference>
<dbReference type="InterPro" id="IPR002110">
    <property type="entry name" value="Ankyrin_rpt"/>
</dbReference>
<keyword evidence="2 3" id="KW-0040">ANK repeat</keyword>
<dbReference type="AlphaFoldDB" id="A0A8S3PNE8"/>
<accession>A0A8S3PNE8</accession>
<evidence type="ECO:0000256" key="3">
    <source>
        <dbReference type="PROSITE-ProRule" id="PRU00023"/>
    </source>
</evidence>
<dbReference type="PANTHER" id="PTHR24171:SF8">
    <property type="entry name" value="BRCA1-ASSOCIATED RING DOMAIN PROTEIN 1"/>
    <property type="match status" value="1"/>
</dbReference>
<gene>
    <name evidence="5" type="ORF">MEDL_1012</name>
</gene>
<evidence type="ECO:0000256" key="4">
    <source>
        <dbReference type="SAM" id="MobiDB-lite"/>
    </source>
</evidence>
<dbReference type="InterPro" id="IPR036770">
    <property type="entry name" value="Ankyrin_rpt-contain_sf"/>
</dbReference>
<dbReference type="PROSITE" id="PS50088">
    <property type="entry name" value="ANK_REPEAT"/>
    <property type="match status" value="2"/>
</dbReference>
<dbReference type="GO" id="GO:0085020">
    <property type="term" value="P:protein K6-linked ubiquitination"/>
    <property type="evidence" value="ECO:0007669"/>
    <property type="project" value="TreeGrafter"/>
</dbReference>
<dbReference type="Pfam" id="PF12796">
    <property type="entry name" value="Ank_2"/>
    <property type="match status" value="1"/>
</dbReference>
<sequence length="422" mass="48573">MQHSKLEYGTCKHFNNNIFGVDIHLQNRKGRTALYDAVKHEYIHIAKILIEYGCDTNLQDTYGNTMLHQAASNYNYEMVKYLLKKDSDPHLLNLKGETPIDLTIDDEIIRLLKDYGKTLLPGLPIEVKRFDKKSAKVFSSLFEEESYPHFESRVMLVGEQGTGKTTIARYLAGKRPSRFRIATDGIGLFNGLSYIDRQTKDWLYGKQDFSLEELAVSRSLLQEKKREKNVVSQIKTYNTKYIPDMRVDMSLSADKRKQKHQPIEPSSSDTTLEYDFDSVSSTKTFITEHVKTMSDHQLKIEPVHPGICRKDMQEINPGSERLSCRLIDDIQSSDCPSDRNEPVVHTYRTAVKEENTDSMNERESFEAQHYTVLDDTCLKTQLKGDMHIQTLTKPGVISKLKICLELPKQSKKSKSQSQKRIF</sequence>
<dbReference type="SUPFAM" id="SSF48403">
    <property type="entry name" value="Ankyrin repeat"/>
    <property type="match status" value="1"/>
</dbReference>
<evidence type="ECO:0000313" key="5">
    <source>
        <dbReference type="EMBL" id="CAG2185396.1"/>
    </source>
</evidence>
<comment type="caution">
    <text evidence="5">The sequence shown here is derived from an EMBL/GenBank/DDBJ whole genome shotgun (WGS) entry which is preliminary data.</text>
</comment>
<dbReference type="EMBL" id="CAJPWZ010000084">
    <property type="protein sequence ID" value="CAG2185396.1"/>
    <property type="molecule type" value="Genomic_DNA"/>
</dbReference>
<feature type="region of interest" description="Disordered" evidence="4">
    <location>
        <begin position="252"/>
        <end position="272"/>
    </location>
</feature>
<name>A0A8S3PNE8_MYTED</name>
<dbReference type="InterPro" id="IPR027417">
    <property type="entry name" value="P-loop_NTPase"/>
</dbReference>
<organism evidence="5 6">
    <name type="scientific">Mytilus edulis</name>
    <name type="common">Blue mussel</name>
    <dbReference type="NCBI Taxonomy" id="6550"/>
    <lineage>
        <taxon>Eukaryota</taxon>
        <taxon>Metazoa</taxon>
        <taxon>Spiralia</taxon>
        <taxon>Lophotrochozoa</taxon>
        <taxon>Mollusca</taxon>
        <taxon>Bivalvia</taxon>
        <taxon>Autobranchia</taxon>
        <taxon>Pteriomorphia</taxon>
        <taxon>Mytilida</taxon>
        <taxon>Mytiloidea</taxon>
        <taxon>Mytilidae</taxon>
        <taxon>Mytilinae</taxon>
        <taxon>Mytilus</taxon>
    </lineage>
</organism>
<dbReference type="SMART" id="SM00248">
    <property type="entry name" value="ANK"/>
    <property type="match status" value="2"/>
</dbReference>
<dbReference type="OrthoDB" id="194358at2759"/>
<dbReference type="GO" id="GO:0031436">
    <property type="term" value="C:BRCA1-BARD1 complex"/>
    <property type="evidence" value="ECO:0007669"/>
    <property type="project" value="TreeGrafter"/>
</dbReference>
<feature type="repeat" description="ANK" evidence="3">
    <location>
        <begin position="62"/>
        <end position="94"/>
    </location>
</feature>
<dbReference type="GO" id="GO:0004842">
    <property type="term" value="F:ubiquitin-protein transferase activity"/>
    <property type="evidence" value="ECO:0007669"/>
    <property type="project" value="TreeGrafter"/>
</dbReference>
<dbReference type="PROSITE" id="PS50297">
    <property type="entry name" value="ANK_REP_REGION"/>
    <property type="match status" value="2"/>
</dbReference>
<proteinExistence type="predicted"/>
<evidence type="ECO:0000256" key="1">
    <source>
        <dbReference type="ARBA" id="ARBA00022737"/>
    </source>
</evidence>
<dbReference type="SUPFAM" id="SSF52540">
    <property type="entry name" value="P-loop containing nucleoside triphosphate hydrolases"/>
    <property type="match status" value="1"/>
</dbReference>
<dbReference type="GO" id="GO:0070531">
    <property type="term" value="C:BRCA1-A complex"/>
    <property type="evidence" value="ECO:0007669"/>
    <property type="project" value="TreeGrafter"/>
</dbReference>
<dbReference type="Proteomes" id="UP000683360">
    <property type="component" value="Unassembled WGS sequence"/>
</dbReference>
<reference evidence="5" key="1">
    <citation type="submission" date="2021-03" db="EMBL/GenBank/DDBJ databases">
        <authorList>
            <person name="Bekaert M."/>
        </authorList>
    </citation>
    <scope>NUCLEOTIDE SEQUENCE</scope>
</reference>
<feature type="repeat" description="ANK" evidence="3">
    <location>
        <begin position="29"/>
        <end position="61"/>
    </location>
</feature>
<evidence type="ECO:0000313" key="6">
    <source>
        <dbReference type="Proteomes" id="UP000683360"/>
    </source>
</evidence>
<keyword evidence="6" id="KW-1185">Reference proteome</keyword>
<keyword evidence="1" id="KW-0677">Repeat</keyword>
<dbReference type="PANTHER" id="PTHR24171">
    <property type="entry name" value="ANKYRIN REPEAT DOMAIN-CONTAINING PROTEIN 39-RELATED"/>
    <property type="match status" value="1"/>
</dbReference>